<gene>
    <name evidence="1" type="ORF">RD110_18590</name>
</gene>
<evidence type="ECO:0000313" key="1">
    <source>
        <dbReference type="EMBL" id="APW38963.1"/>
    </source>
</evidence>
<dbReference type="Proteomes" id="UP000186609">
    <property type="component" value="Chromosome"/>
</dbReference>
<proteinExistence type="predicted"/>
<evidence type="ECO:0008006" key="3">
    <source>
        <dbReference type="Google" id="ProtNLM"/>
    </source>
</evidence>
<dbReference type="Pfam" id="PF10109">
    <property type="entry name" value="Phage_TAC_7"/>
    <property type="match status" value="1"/>
</dbReference>
<organism evidence="1 2">
    <name type="scientific">Rhodoferax koreensis</name>
    <dbReference type="NCBI Taxonomy" id="1842727"/>
    <lineage>
        <taxon>Bacteria</taxon>
        <taxon>Pseudomonadati</taxon>
        <taxon>Pseudomonadota</taxon>
        <taxon>Betaproteobacteria</taxon>
        <taxon>Burkholderiales</taxon>
        <taxon>Comamonadaceae</taxon>
        <taxon>Rhodoferax</taxon>
    </lineage>
</organism>
<dbReference type="InterPro" id="IPR019289">
    <property type="entry name" value="Phage_tail_E/E"/>
</dbReference>
<dbReference type="EMBL" id="CP019236">
    <property type="protein sequence ID" value="APW38963.1"/>
    <property type="molecule type" value="Genomic_DNA"/>
</dbReference>
<evidence type="ECO:0000313" key="2">
    <source>
        <dbReference type="Proteomes" id="UP000186609"/>
    </source>
</evidence>
<dbReference type="KEGG" id="rhy:RD110_18590"/>
<dbReference type="STRING" id="1842727.RD110_18590"/>
<dbReference type="AlphaFoldDB" id="A0A1P8JYY7"/>
<protein>
    <recommendedName>
        <fullName evidence="3">Phage tail protein</fullName>
    </recommendedName>
</protein>
<keyword evidence="2" id="KW-1185">Reference proteome</keyword>
<accession>A0A1P8JYY7</accession>
<name>A0A1P8JYY7_9BURK</name>
<reference evidence="1 2" key="1">
    <citation type="submission" date="2017-01" db="EMBL/GenBank/DDBJ databases">
        <authorList>
            <person name="Mah S.A."/>
            <person name="Swanson W.J."/>
            <person name="Moy G.W."/>
            <person name="Vacquier V.D."/>
        </authorList>
    </citation>
    <scope>NUCLEOTIDE SEQUENCE [LARGE SCALE GENOMIC DNA]</scope>
    <source>
        <strain evidence="1 2">DCY110</strain>
    </source>
</reference>
<sequence>MSGEENKVELNTIQLKKPIRAHGADVSEVTLREVTTEDIMDLGQPFLLIMDNGSTGVQIQHKTVAAWIVRLAGVPLSSVKAMDPADFGKATAMVMGFFGASDEPESS</sequence>